<evidence type="ECO:0000256" key="1">
    <source>
        <dbReference type="SAM" id="SignalP"/>
    </source>
</evidence>
<organism evidence="2 3">
    <name type="scientific">Lihuaxuella thermophila</name>
    <dbReference type="NCBI Taxonomy" id="1173111"/>
    <lineage>
        <taxon>Bacteria</taxon>
        <taxon>Bacillati</taxon>
        <taxon>Bacillota</taxon>
        <taxon>Bacilli</taxon>
        <taxon>Bacillales</taxon>
        <taxon>Thermoactinomycetaceae</taxon>
        <taxon>Lihuaxuella</taxon>
    </lineage>
</organism>
<dbReference type="EMBL" id="FOCQ01000003">
    <property type="protein sequence ID" value="SEM94555.1"/>
    <property type="molecule type" value="Genomic_DNA"/>
</dbReference>
<sequence length="409" mass="45804">MFKKISAVLLIATLLSIGSLGFAAGDTFAATYYCDNDRAASMYPYCDNTYDGAWEKLLGYSGDANRDSRLTKGNSGAQYFWRFWNIQSGEYNLNVWLANYRFTNTCAEYAANTDAIHSCFDQNSAAWGWNSIWNKFITYGSPLVEVNAFNAPSSSSGTGADLVRIIQASTLSTTQEKAYHSNPEVASIQKKMLNAIDNYKDIQGSFRIKFANINQDERVDFMVSEDHAPGSYVKITPKNGTVKEHKSNGKTLIQLNHETKTLRKQTLAPVQKVQGPRHFTNQHGEPVYVHRQDPADAHAASKVTFPQNYAFWLKNPENKVVGHEKLLQRNVTVIEGKHDAYMSKKLGAVTYKMWVDTKTGVLLKLSGKDANGKEVYSIHVTDIKFDQGVDKTKFSTAEPLGWKNLSQNK</sequence>
<dbReference type="AlphaFoldDB" id="A0A1H8CHM7"/>
<accession>A0A1H8CHM7</accession>
<dbReference type="Proteomes" id="UP000199695">
    <property type="component" value="Unassembled WGS sequence"/>
</dbReference>
<keyword evidence="3" id="KW-1185">Reference proteome</keyword>
<feature type="signal peptide" evidence="1">
    <location>
        <begin position="1"/>
        <end position="23"/>
    </location>
</feature>
<dbReference type="OrthoDB" id="2881381at2"/>
<dbReference type="RefSeq" id="WP_139179443.1">
    <property type="nucleotide sequence ID" value="NZ_FOCQ01000003.1"/>
</dbReference>
<gene>
    <name evidence="2" type="ORF">SAMN05444955_103312</name>
</gene>
<evidence type="ECO:0000313" key="3">
    <source>
        <dbReference type="Proteomes" id="UP000199695"/>
    </source>
</evidence>
<reference evidence="2 3" key="1">
    <citation type="submission" date="2016-10" db="EMBL/GenBank/DDBJ databases">
        <authorList>
            <person name="de Groot N.N."/>
        </authorList>
    </citation>
    <scope>NUCLEOTIDE SEQUENCE [LARGE SCALE GENOMIC DNA]</scope>
    <source>
        <strain evidence="2 3">DSM 46701</strain>
    </source>
</reference>
<protein>
    <submittedName>
        <fullName evidence="2">Uncharacterized protein</fullName>
    </submittedName>
</protein>
<proteinExistence type="predicted"/>
<feature type="chain" id="PRO_5039705933" evidence="1">
    <location>
        <begin position="24"/>
        <end position="409"/>
    </location>
</feature>
<evidence type="ECO:0000313" key="2">
    <source>
        <dbReference type="EMBL" id="SEM94555.1"/>
    </source>
</evidence>
<name>A0A1H8CHM7_9BACL</name>
<dbReference type="Gene3D" id="2.50.20.10">
    <property type="entry name" value="Lipoprotein localisation LolA/LolB/LppX"/>
    <property type="match status" value="1"/>
</dbReference>
<keyword evidence="1" id="KW-0732">Signal</keyword>